<dbReference type="GO" id="GO:0005886">
    <property type="term" value="C:plasma membrane"/>
    <property type="evidence" value="ECO:0007669"/>
    <property type="project" value="TreeGrafter"/>
</dbReference>
<accession>A0AAV6J8K3</accession>
<name>A0AAV6J8K3_9ERIC</name>
<dbReference type="PANTHER" id="PTHR31414:SF32">
    <property type="entry name" value="TRANSMEMBRANE PROTEIN"/>
    <property type="match status" value="1"/>
</dbReference>
<evidence type="ECO:0000256" key="2">
    <source>
        <dbReference type="SAM" id="SignalP"/>
    </source>
</evidence>
<feature type="transmembrane region" description="Helical" evidence="1">
    <location>
        <begin position="171"/>
        <end position="192"/>
    </location>
</feature>
<evidence type="ECO:0000256" key="1">
    <source>
        <dbReference type="SAM" id="Phobius"/>
    </source>
</evidence>
<dbReference type="GO" id="GO:0009506">
    <property type="term" value="C:plasmodesma"/>
    <property type="evidence" value="ECO:0007669"/>
    <property type="project" value="TreeGrafter"/>
</dbReference>
<feature type="chain" id="PRO_5043887955" evidence="2">
    <location>
        <begin position="31"/>
        <end position="434"/>
    </location>
</feature>
<keyword evidence="4" id="KW-1185">Reference proteome</keyword>
<dbReference type="AlphaFoldDB" id="A0AAV6J8K3"/>
<proteinExistence type="predicted"/>
<dbReference type="Proteomes" id="UP000823749">
    <property type="component" value="Chromosome 8"/>
</dbReference>
<dbReference type="PANTHER" id="PTHR31414">
    <property type="entry name" value="TRANSMEMBRANE PROTEIN DDB_G0292058"/>
    <property type="match status" value="1"/>
</dbReference>
<evidence type="ECO:0000313" key="3">
    <source>
        <dbReference type="EMBL" id="KAG5537511.1"/>
    </source>
</evidence>
<keyword evidence="1" id="KW-0472">Membrane</keyword>
<sequence>MLLIMCIPMASSHNCLWALLALPFFSLLQSGLSGLACVCSSSAAVFAAAAANLMAILELLMHSLLFYFCCSPWPQSSDALVCTLGKGSFTAPHRKRWTMLRGKPTQLLRILRMYRIILLQLKSIGIDQVSLPTNIQNNIGNVDNEISSAATTLQSETEKNKKNIEEVLDTVILALIIIAAVMLLLALLGFLFSILGLQFLVYVLVIIGWILIAGTFILAGVFLVVNNMVGDTCVAMDQWVQNPTAHTALDDILPCVDNATAQATLSQSQEVTYQLVGIKNGIIANVSDVNVPPSAPQPLYFNQSGPLVWQNYVCQVSSNNTCTTVGRLTPAMYSQMINAANVSYSLYHYGPYLVGLLDCNFVRKTFTGITQEHCPDLKRYSMWVYIGLAMVSAAVMLSLIFWVIYARERRHRKYTKLVNAQHGDHDGSFGEKRP</sequence>
<organism evidence="3 4">
    <name type="scientific">Rhododendron griersonianum</name>
    <dbReference type="NCBI Taxonomy" id="479676"/>
    <lineage>
        <taxon>Eukaryota</taxon>
        <taxon>Viridiplantae</taxon>
        <taxon>Streptophyta</taxon>
        <taxon>Embryophyta</taxon>
        <taxon>Tracheophyta</taxon>
        <taxon>Spermatophyta</taxon>
        <taxon>Magnoliopsida</taxon>
        <taxon>eudicotyledons</taxon>
        <taxon>Gunneridae</taxon>
        <taxon>Pentapetalae</taxon>
        <taxon>asterids</taxon>
        <taxon>Ericales</taxon>
        <taxon>Ericaceae</taxon>
        <taxon>Ericoideae</taxon>
        <taxon>Rhodoreae</taxon>
        <taxon>Rhododendron</taxon>
    </lineage>
</organism>
<keyword evidence="1" id="KW-1133">Transmembrane helix</keyword>
<feature type="transmembrane region" description="Helical" evidence="1">
    <location>
        <begin position="382"/>
        <end position="406"/>
    </location>
</feature>
<dbReference type="InterPro" id="IPR040283">
    <property type="entry name" value="DDB_G0292058-like"/>
</dbReference>
<feature type="transmembrane region" description="Helical" evidence="1">
    <location>
        <begin position="199"/>
        <end position="225"/>
    </location>
</feature>
<evidence type="ECO:0000313" key="4">
    <source>
        <dbReference type="Proteomes" id="UP000823749"/>
    </source>
</evidence>
<keyword evidence="2" id="KW-0732">Signal</keyword>
<comment type="caution">
    <text evidence="3">The sequence shown here is derived from an EMBL/GenBank/DDBJ whole genome shotgun (WGS) entry which is preliminary data.</text>
</comment>
<feature type="signal peptide" evidence="2">
    <location>
        <begin position="1"/>
        <end position="30"/>
    </location>
</feature>
<keyword evidence="1" id="KW-0812">Transmembrane</keyword>
<reference evidence="3" key="1">
    <citation type="submission" date="2020-08" db="EMBL/GenBank/DDBJ databases">
        <title>Plant Genome Project.</title>
        <authorList>
            <person name="Zhang R.-G."/>
        </authorList>
    </citation>
    <scope>NUCLEOTIDE SEQUENCE</scope>
    <source>
        <strain evidence="3">WSP0</strain>
        <tissue evidence="3">Leaf</tissue>
    </source>
</reference>
<protein>
    <submittedName>
        <fullName evidence="3">Uncharacterized protein</fullName>
    </submittedName>
</protein>
<dbReference type="EMBL" id="JACTNZ010000008">
    <property type="protein sequence ID" value="KAG5537511.1"/>
    <property type="molecule type" value="Genomic_DNA"/>
</dbReference>
<gene>
    <name evidence="3" type="ORF">RHGRI_024841</name>
</gene>